<evidence type="ECO:0000313" key="1">
    <source>
        <dbReference type="EMBL" id="MCI52838.1"/>
    </source>
</evidence>
<comment type="caution">
    <text evidence="1">The sequence shown here is derived from an EMBL/GenBank/DDBJ whole genome shotgun (WGS) entry which is preliminary data.</text>
</comment>
<organism evidence="1 2">
    <name type="scientific">Trifolium medium</name>
    <dbReference type="NCBI Taxonomy" id="97028"/>
    <lineage>
        <taxon>Eukaryota</taxon>
        <taxon>Viridiplantae</taxon>
        <taxon>Streptophyta</taxon>
        <taxon>Embryophyta</taxon>
        <taxon>Tracheophyta</taxon>
        <taxon>Spermatophyta</taxon>
        <taxon>Magnoliopsida</taxon>
        <taxon>eudicotyledons</taxon>
        <taxon>Gunneridae</taxon>
        <taxon>Pentapetalae</taxon>
        <taxon>rosids</taxon>
        <taxon>fabids</taxon>
        <taxon>Fabales</taxon>
        <taxon>Fabaceae</taxon>
        <taxon>Papilionoideae</taxon>
        <taxon>50 kb inversion clade</taxon>
        <taxon>NPAAA clade</taxon>
        <taxon>Hologalegina</taxon>
        <taxon>IRL clade</taxon>
        <taxon>Trifolieae</taxon>
        <taxon>Trifolium</taxon>
    </lineage>
</organism>
<reference evidence="1 2" key="1">
    <citation type="journal article" date="2018" name="Front. Plant Sci.">
        <title>Red Clover (Trifolium pratense) and Zigzag Clover (T. medium) - A Picture of Genomic Similarities and Differences.</title>
        <authorList>
            <person name="Dluhosova J."/>
            <person name="Istvanek J."/>
            <person name="Nedelnik J."/>
            <person name="Repkova J."/>
        </authorList>
    </citation>
    <scope>NUCLEOTIDE SEQUENCE [LARGE SCALE GENOMIC DNA]</scope>
    <source>
        <strain evidence="2">cv. 10/8</strain>
        <tissue evidence="1">Leaf</tissue>
    </source>
</reference>
<dbReference type="EMBL" id="LXQA010453607">
    <property type="protein sequence ID" value="MCI52838.1"/>
    <property type="molecule type" value="Genomic_DNA"/>
</dbReference>
<keyword evidence="2" id="KW-1185">Reference proteome</keyword>
<protein>
    <submittedName>
        <fullName evidence="1">Uncharacterized protein</fullName>
    </submittedName>
</protein>
<feature type="non-terminal residue" evidence="1">
    <location>
        <position position="1"/>
    </location>
</feature>
<proteinExistence type="predicted"/>
<sequence length="77" mass="8608">KHQQNKSVLVLLAQRGLEKTGKNKAEEKLILARFGEQLSPDDQKLRPATTQEQASSPGLAARLARRLSTNRWIFVAV</sequence>
<evidence type="ECO:0000313" key="2">
    <source>
        <dbReference type="Proteomes" id="UP000265520"/>
    </source>
</evidence>
<accession>A0A392SVD6</accession>
<name>A0A392SVD6_9FABA</name>
<dbReference type="Proteomes" id="UP000265520">
    <property type="component" value="Unassembled WGS sequence"/>
</dbReference>
<dbReference type="AlphaFoldDB" id="A0A392SVD6"/>